<keyword evidence="12" id="KW-1185">Reference proteome</keyword>
<evidence type="ECO:0000256" key="4">
    <source>
        <dbReference type="ARBA" id="ARBA00022801"/>
    </source>
</evidence>
<dbReference type="InterPro" id="IPR039537">
    <property type="entry name" value="Retrotran_Ty1/copia-like"/>
</dbReference>
<dbReference type="PANTHER" id="PTHR42648:SF11">
    <property type="entry name" value="TRANSPOSON TY4-P GAG-POL POLYPROTEIN"/>
    <property type="match status" value="1"/>
</dbReference>
<evidence type="ECO:0000259" key="10">
    <source>
        <dbReference type="Pfam" id="PF25597"/>
    </source>
</evidence>
<keyword evidence="8" id="KW-0239">DNA-directed DNA polymerase</keyword>
<dbReference type="GO" id="GO:0004519">
    <property type="term" value="F:endonuclease activity"/>
    <property type="evidence" value="ECO:0007669"/>
    <property type="project" value="UniProtKB-KW"/>
</dbReference>
<keyword evidence="2" id="KW-0479">Metal-binding</keyword>
<organism evidence="11 12">
    <name type="scientific">Melipona quadrifasciata</name>
    <dbReference type="NCBI Taxonomy" id="166423"/>
    <lineage>
        <taxon>Eukaryota</taxon>
        <taxon>Metazoa</taxon>
        <taxon>Ecdysozoa</taxon>
        <taxon>Arthropoda</taxon>
        <taxon>Hexapoda</taxon>
        <taxon>Insecta</taxon>
        <taxon>Pterygota</taxon>
        <taxon>Neoptera</taxon>
        <taxon>Endopterygota</taxon>
        <taxon>Hymenoptera</taxon>
        <taxon>Apocrita</taxon>
        <taxon>Aculeata</taxon>
        <taxon>Apoidea</taxon>
        <taxon>Anthophila</taxon>
        <taxon>Apidae</taxon>
        <taxon>Melipona</taxon>
    </lineage>
</organism>
<dbReference type="Pfam" id="PF25597">
    <property type="entry name" value="SH3_retrovirus"/>
    <property type="match status" value="1"/>
</dbReference>
<dbReference type="AlphaFoldDB" id="A0A0N0BBN4"/>
<evidence type="ECO:0000256" key="9">
    <source>
        <dbReference type="ARBA" id="ARBA00023172"/>
    </source>
</evidence>
<name>A0A0N0BBN4_9HYME</name>
<dbReference type="OrthoDB" id="413361at2759"/>
<keyword evidence="5" id="KW-0460">Magnesium</keyword>
<dbReference type="GO" id="GO:0003964">
    <property type="term" value="F:RNA-directed DNA polymerase activity"/>
    <property type="evidence" value="ECO:0007669"/>
    <property type="project" value="UniProtKB-KW"/>
</dbReference>
<evidence type="ECO:0000256" key="5">
    <source>
        <dbReference type="ARBA" id="ARBA00022842"/>
    </source>
</evidence>
<evidence type="ECO:0000313" key="11">
    <source>
        <dbReference type="EMBL" id="KOX67441.1"/>
    </source>
</evidence>
<dbReference type="GO" id="GO:0003887">
    <property type="term" value="F:DNA-directed DNA polymerase activity"/>
    <property type="evidence" value="ECO:0007669"/>
    <property type="project" value="UniProtKB-KW"/>
</dbReference>
<accession>A0A0N0BBN4</accession>
<keyword evidence="6" id="KW-0229">DNA integration</keyword>
<protein>
    <submittedName>
        <fullName evidence="11">Copia protein</fullName>
    </submittedName>
</protein>
<evidence type="ECO:0000313" key="12">
    <source>
        <dbReference type="Proteomes" id="UP000053105"/>
    </source>
</evidence>
<keyword evidence="8" id="KW-0548">Nucleotidyltransferase</keyword>
<keyword evidence="9" id="KW-0233">DNA recombination</keyword>
<keyword evidence="3" id="KW-0255">Endonuclease</keyword>
<keyword evidence="7" id="KW-0695">RNA-directed DNA polymerase</keyword>
<sequence length="85" mass="10587">MYIRNRIKSRVHDKTSYEIWYEKQPNIKHMRRFGCAAYLLKKRENKKKFDIKTIKGIFMGYNENNTYRIYIPETENIKLRLRRKV</sequence>
<dbReference type="EMBL" id="KQ436116">
    <property type="protein sequence ID" value="KOX67441.1"/>
    <property type="molecule type" value="Genomic_DNA"/>
</dbReference>
<dbReference type="Proteomes" id="UP000053105">
    <property type="component" value="Unassembled WGS sequence"/>
</dbReference>
<evidence type="ECO:0000256" key="6">
    <source>
        <dbReference type="ARBA" id="ARBA00022908"/>
    </source>
</evidence>
<evidence type="ECO:0000256" key="7">
    <source>
        <dbReference type="ARBA" id="ARBA00022918"/>
    </source>
</evidence>
<gene>
    <name evidence="11" type="ORF">WN51_10513</name>
</gene>
<dbReference type="GO" id="GO:0015074">
    <property type="term" value="P:DNA integration"/>
    <property type="evidence" value="ECO:0007669"/>
    <property type="project" value="UniProtKB-KW"/>
</dbReference>
<keyword evidence="1" id="KW-0540">Nuclease</keyword>
<evidence type="ECO:0000256" key="1">
    <source>
        <dbReference type="ARBA" id="ARBA00022722"/>
    </source>
</evidence>
<evidence type="ECO:0000256" key="3">
    <source>
        <dbReference type="ARBA" id="ARBA00022759"/>
    </source>
</evidence>
<keyword evidence="8" id="KW-0808">Transferase</keyword>
<dbReference type="InterPro" id="IPR057670">
    <property type="entry name" value="SH3_retrovirus"/>
</dbReference>
<dbReference type="GO" id="GO:0006310">
    <property type="term" value="P:DNA recombination"/>
    <property type="evidence" value="ECO:0007669"/>
    <property type="project" value="UniProtKB-KW"/>
</dbReference>
<dbReference type="PANTHER" id="PTHR42648">
    <property type="entry name" value="TRANSPOSASE, PUTATIVE-RELATED"/>
    <property type="match status" value="1"/>
</dbReference>
<proteinExistence type="predicted"/>
<evidence type="ECO:0000256" key="8">
    <source>
        <dbReference type="ARBA" id="ARBA00022932"/>
    </source>
</evidence>
<dbReference type="GO" id="GO:0046872">
    <property type="term" value="F:metal ion binding"/>
    <property type="evidence" value="ECO:0007669"/>
    <property type="project" value="UniProtKB-KW"/>
</dbReference>
<feature type="domain" description="Retroviral polymerase SH3-like" evidence="10">
    <location>
        <begin position="35"/>
        <end position="77"/>
    </location>
</feature>
<dbReference type="STRING" id="166423.A0A0N0BBN4"/>
<reference evidence="11 12" key="1">
    <citation type="submission" date="2015-07" db="EMBL/GenBank/DDBJ databases">
        <title>The genome of Melipona quadrifasciata.</title>
        <authorList>
            <person name="Pan H."/>
            <person name="Kapheim K."/>
        </authorList>
    </citation>
    <scope>NUCLEOTIDE SEQUENCE [LARGE SCALE GENOMIC DNA]</scope>
    <source>
        <strain evidence="11">0111107301</strain>
        <tissue evidence="11">Whole body</tissue>
    </source>
</reference>
<keyword evidence="4" id="KW-0378">Hydrolase</keyword>
<dbReference type="GO" id="GO:0016787">
    <property type="term" value="F:hydrolase activity"/>
    <property type="evidence" value="ECO:0007669"/>
    <property type="project" value="UniProtKB-KW"/>
</dbReference>
<evidence type="ECO:0000256" key="2">
    <source>
        <dbReference type="ARBA" id="ARBA00022723"/>
    </source>
</evidence>